<keyword evidence="1" id="KW-0472">Membrane</keyword>
<reference evidence="2 3" key="1">
    <citation type="submission" date="2019-09" db="EMBL/GenBank/DDBJ databases">
        <authorList>
            <person name="Chandra G."/>
            <person name="Truman W A."/>
        </authorList>
    </citation>
    <scope>NUCLEOTIDE SEQUENCE [LARGE SCALE GENOMIC DNA]</scope>
    <source>
        <strain evidence="2">PS723</strain>
    </source>
</reference>
<organism evidence="2 3">
    <name type="scientific">Pseudomonas fluorescens</name>
    <dbReference type="NCBI Taxonomy" id="294"/>
    <lineage>
        <taxon>Bacteria</taxon>
        <taxon>Pseudomonadati</taxon>
        <taxon>Pseudomonadota</taxon>
        <taxon>Gammaproteobacteria</taxon>
        <taxon>Pseudomonadales</taxon>
        <taxon>Pseudomonadaceae</taxon>
        <taxon>Pseudomonas</taxon>
    </lineage>
</organism>
<dbReference type="EMBL" id="CABVHY010000029">
    <property type="protein sequence ID" value="VVO30577.1"/>
    <property type="molecule type" value="Genomic_DNA"/>
</dbReference>
<evidence type="ECO:0000313" key="2">
    <source>
        <dbReference type="EMBL" id="VVO30577.1"/>
    </source>
</evidence>
<keyword evidence="1" id="KW-1133">Transmembrane helix</keyword>
<evidence type="ECO:0000313" key="3">
    <source>
        <dbReference type="Proteomes" id="UP000379480"/>
    </source>
</evidence>
<feature type="transmembrane region" description="Helical" evidence="1">
    <location>
        <begin position="52"/>
        <end position="73"/>
    </location>
</feature>
<feature type="transmembrane region" description="Helical" evidence="1">
    <location>
        <begin position="6"/>
        <end position="31"/>
    </location>
</feature>
<gene>
    <name evidence="2" type="ORF">PS723_04957</name>
</gene>
<dbReference type="AlphaFoldDB" id="A0A5E7EWF5"/>
<dbReference type="Proteomes" id="UP000379480">
    <property type="component" value="Unassembled WGS sequence"/>
</dbReference>
<accession>A0A5E7EWF5</accession>
<dbReference type="RefSeq" id="WP_150806247.1">
    <property type="nucleotide sequence ID" value="NZ_CABVHY010000029.1"/>
</dbReference>
<sequence>MTPPWIFSWIAWCWIWYWPSLIGCVALTVAHKVWFESQYRYTSPLIDGWHDIVLIAFVGFCLWVVLCAIRNGYGVG</sequence>
<keyword evidence="1" id="KW-0812">Transmembrane</keyword>
<protein>
    <submittedName>
        <fullName evidence="2">Uncharacterized protein</fullName>
    </submittedName>
</protein>
<proteinExistence type="predicted"/>
<evidence type="ECO:0000256" key="1">
    <source>
        <dbReference type="SAM" id="Phobius"/>
    </source>
</evidence>
<name>A0A5E7EWF5_PSEFL</name>